<proteinExistence type="predicted"/>
<accession>A0A1H5FGU3</accession>
<evidence type="ECO:0000313" key="2">
    <source>
        <dbReference type="EMBL" id="SEE02354.1"/>
    </source>
</evidence>
<protein>
    <submittedName>
        <fullName evidence="2">Uncharacterized protein</fullName>
    </submittedName>
</protein>
<reference evidence="2 3" key="1">
    <citation type="submission" date="2016-10" db="EMBL/GenBank/DDBJ databases">
        <authorList>
            <person name="de Groot N.N."/>
        </authorList>
    </citation>
    <scope>NUCLEOTIDE SEQUENCE [LARGE SCALE GENOMIC DNA]</scope>
    <source>
        <strain evidence="2 3">DSM 40306</strain>
    </source>
</reference>
<evidence type="ECO:0000313" key="3">
    <source>
        <dbReference type="Proteomes" id="UP000182375"/>
    </source>
</evidence>
<feature type="compositionally biased region" description="Low complexity" evidence="1">
    <location>
        <begin position="1"/>
        <end position="13"/>
    </location>
</feature>
<name>A0A1H5FGU3_9ACTN</name>
<dbReference type="EMBL" id="FNTD01000004">
    <property type="protein sequence ID" value="SEE02354.1"/>
    <property type="molecule type" value="Genomic_DNA"/>
</dbReference>
<dbReference type="AlphaFoldDB" id="A0A1H5FGU3"/>
<organism evidence="2 3">
    <name type="scientific">Streptomyces misionensis</name>
    <dbReference type="NCBI Taxonomy" id="67331"/>
    <lineage>
        <taxon>Bacteria</taxon>
        <taxon>Bacillati</taxon>
        <taxon>Actinomycetota</taxon>
        <taxon>Actinomycetes</taxon>
        <taxon>Kitasatosporales</taxon>
        <taxon>Streptomycetaceae</taxon>
        <taxon>Streptomyces</taxon>
    </lineage>
</organism>
<feature type="region of interest" description="Disordered" evidence="1">
    <location>
        <begin position="1"/>
        <end position="32"/>
    </location>
</feature>
<dbReference type="Proteomes" id="UP000182375">
    <property type="component" value="Unassembled WGS sequence"/>
</dbReference>
<evidence type="ECO:0000256" key="1">
    <source>
        <dbReference type="SAM" id="MobiDB-lite"/>
    </source>
</evidence>
<sequence length="60" mass="6383">MRRTRAAAPVSAAGVGGAREKAGQSPKGPAGEWLTTQRSKLLLLTPRNGTRVKARLPEYP</sequence>
<dbReference type="STRING" id="67331.SAMN04490357_6656"/>
<gene>
    <name evidence="2" type="ORF">SAMN04490357_6656</name>
</gene>